<dbReference type="Pfam" id="PF03810">
    <property type="entry name" value="IBN_N"/>
    <property type="match status" value="1"/>
</dbReference>
<dbReference type="InterPro" id="IPR013598">
    <property type="entry name" value="Exportin-1/Importin-b-like"/>
</dbReference>
<comment type="similarity">
    <text evidence="3">Belongs to the importin beta family.</text>
</comment>
<dbReference type="InterPro" id="IPR040520">
    <property type="entry name" value="Importin_rep_3"/>
</dbReference>
<keyword evidence="6" id="KW-0813">Transport</keyword>
<dbReference type="SMART" id="SM00913">
    <property type="entry name" value="IBN_N"/>
    <property type="match status" value="1"/>
</dbReference>
<feature type="domain" description="Importin N-terminal" evidence="11">
    <location>
        <begin position="45"/>
        <end position="111"/>
    </location>
</feature>
<dbReference type="Gene3D" id="1.25.10.10">
    <property type="entry name" value="Leucine-rich Repeat Variant"/>
    <property type="match status" value="2"/>
</dbReference>
<dbReference type="Pfam" id="PF08389">
    <property type="entry name" value="Xpo1"/>
    <property type="match status" value="1"/>
</dbReference>
<evidence type="ECO:0000256" key="1">
    <source>
        <dbReference type="ARBA" id="ARBA00004123"/>
    </source>
</evidence>
<evidence type="ECO:0000313" key="13">
    <source>
        <dbReference type="Proteomes" id="UP000261680"/>
    </source>
</evidence>
<dbReference type="OrthoDB" id="2016913at2759"/>
<dbReference type="SUPFAM" id="SSF48371">
    <property type="entry name" value="ARM repeat"/>
    <property type="match status" value="1"/>
</dbReference>
<evidence type="ECO:0000256" key="8">
    <source>
        <dbReference type="ARBA" id="ARBA00022737"/>
    </source>
</evidence>
<dbReference type="InterPro" id="IPR016024">
    <property type="entry name" value="ARM-type_fold"/>
</dbReference>
<reference evidence="14" key="2">
    <citation type="submission" date="2025-04" db="UniProtKB">
        <authorList>
            <consortium name="RefSeq"/>
        </authorList>
    </citation>
    <scope>IDENTIFICATION</scope>
    <source>
        <tissue evidence="14">Whole blood</tissue>
    </source>
</reference>
<dbReference type="Pfam" id="PF24140">
    <property type="entry name" value="TPR_TNPO3_IPO13_3rd"/>
    <property type="match status" value="1"/>
</dbReference>
<keyword evidence="7" id="KW-0963">Cytoplasm</keyword>
<dbReference type="InterPro" id="IPR057941">
    <property type="entry name" value="TPR_TNPO3_IPO13_2nd"/>
</dbReference>
<evidence type="ECO:0000256" key="4">
    <source>
        <dbReference type="ARBA" id="ARBA00011422"/>
    </source>
</evidence>
<sequence>MERREEQPGAAGAGAAPALDFTVENVEKALHQLYYDPNIENKNLAQKWLMQAQVSPQAWHFSWQLLQPDKVPEIQYFGASALHIKISRYWSDIPTDQYESLKAQLFTQITHFASGSKIVLTRLCVALASLALSMMPDAWPCAVADMVRLFQAEDSPVDGQGRCLALLELLTVLPEEFQTSRLPQYRKGLVRASLAVECGAVFPLLEQLLQQPSSPSCVRQKVLKCFSSWVQLEVPLQDCEALIQAAFAALQDSELFDSSVEAIVNAISQPDAQRYVNTLLKLIPLVLGLQDQLRQAVQNGDMETSHGICRIAVALGENHSRALLDQVEHWQSFLALVNMIMFCTGIPGHYPVNETTSSLTLTFWYTLQDDILSFEAEKQAVYQQVYRPVYFQLVDVLLHKAQFPSDEEYGFWSSDEKEQFRIYRVDISDTLMYVYEMLGAELLSNLYDKLGRLLTSSEEPYSWQHTEALLYGFQSIAETIDVNYSDVVPGLIGLIPRISISNVQLADTVMFTIGALSEWLADHPVMINSVLPLVLHALGNPELSVSSVSTLKKICRECKYDLPPYAANIVAVSQDVLMKQIHKTSQCMWLMQALGFLLSALQVEEILKNLHSLISPYIQQLEKLAEEIVVVVLQQVFQLIQKVLSKWLNDAQVVEAVCAIFEKSVKTLLDDFAPMVPQLCEMLGRMYSTIPQASALDLTRQLVHIFAHEPAHFPPIEALFLLVTSVTLTLFQQGPRDHPDIVDSFMQLLAQALKRKPDLFLCERLDVKAVFQCAVLALKFPEAPTVKASCGFFTELLPRCGEVEPVGKVVQEDGRMLLVAVLEAIGGQASRSLMDCFADILFALNKHCFRLLSMWIKEALQPPGFPSARLSPEQKDTFSQQILRERVNKRRVKEMVKEFTLLCRGLHGTDYTADY</sequence>
<dbReference type="InterPro" id="IPR040944">
    <property type="entry name" value="Importin_rep_2"/>
</dbReference>
<dbReference type="InterPro" id="IPR057942">
    <property type="entry name" value="TPR_TNPO3_IPO13_3rd"/>
</dbReference>
<evidence type="ECO:0000256" key="5">
    <source>
        <dbReference type="ARBA" id="ARBA00016020"/>
    </source>
</evidence>
<dbReference type="InterPro" id="IPR058537">
    <property type="entry name" value="TPR_TNPO3_IPO13_4th"/>
</dbReference>
<dbReference type="InterPro" id="IPR001494">
    <property type="entry name" value="Importin-beta_N"/>
</dbReference>
<dbReference type="Ensembl" id="ENSUMAT00000039952.1">
    <property type="protein sequence ID" value="ENSUMAP00000033765.1"/>
    <property type="gene ID" value="ENSUMAG00000024333.1"/>
</dbReference>
<evidence type="ECO:0000256" key="7">
    <source>
        <dbReference type="ARBA" id="ARBA00022490"/>
    </source>
</evidence>
<dbReference type="Pfam" id="PF18786">
    <property type="entry name" value="Importin_rep_2"/>
    <property type="match status" value="1"/>
</dbReference>
<dbReference type="GO" id="GO:0006606">
    <property type="term" value="P:protein import into nucleus"/>
    <property type="evidence" value="ECO:0007669"/>
    <property type="project" value="TreeGrafter"/>
</dbReference>
<evidence type="ECO:0000256" key="9">
    <source>
        <dbReference type="ARBA" id="ARBA00022927"/>
    </source>
</evidence>
<dbReference type="Pfam" id="PF18806">
    <property type="entry name" value="Importin_rep_3"/>
    <property type="match status" value="1"/>
</dbReference>
<dbReference type="GeneTree" id="ENSGT00530000063347"/>
<keyword evidence="9" id="KW-0653">Protein transport</keyword>
<dbReference type="PANTHER" id="PTHR12363">
    <property type="entry name" value="TRANSPORTIN 3 AND IMPORTIN 13"/>
    <property type="match status" value="1"/>
</dbReference>
<dbReference type="GO" id="GO:0005634">
    <property type="term" value="C:nucleus"/>
    <property type="evidence" value="ECO:0007669"/>
    <property type="project" value="UniProtKB-SubCell"/>
</dbReference>
<dbReference type="InterPro" id="IPR011989">
    <property type="entry name" value="ARM-like"/>
</dbReference>
<keyword evidence="8" id="KW-0677">Repeat</keyword>
<proteinExistence type="inferred from homology"/>
<accession>A0A384CRT2</accession>
<dbReference type="GeneID" id="103670803"/>
<dbReference type="Pfam" id="PF18773">
    <property type="entry name" value="Importin_rep"/>
    <property type="match status" value="1"/>
</dbReference>
<keyword evidence="10" id="KW-0539">Nucleus</keyword>
<dbReference type="Proteomes" id="UP000261680">
    <property type="component" value="Unplaced"/>
</dbReference>
<gene>
    <name evidence="12 14" type="primary">IPO13</name>
</gene>
<dbReference type="PROSITE" id="PS50166">
    <property type="entry name" value="IMPORTIN_B_NT"/>
    <property type="match status" value="1"/>
</dbReference>
<evidence type="ECO:0000313" key="12">
    <source>
        <dbReference type="Ensembl" id="ENSUMAP00000033765"/>
    </source>
</evidence>
<comment type="subcellular location">
    <subcellularLocation>
        <location evidence="2">Cytoplasm</location>
    </subcellularLocation>
    <subcellularLocation>
        <location evidence="1">Nucleus</location>
    </subcellularLocation>
</comment>
<dbReference type="CTD" id="9670"/>
<keyword evidence="13" id="KW-1185">Reference proteome</keyword>
<dbReference type="GO" id="GO:0005737">
    <property type="term" value="C:cytoplasm"/>
    <property type="evidence" value="ECO:0007669"/>
    <property type="project" value="UniProtKB-SubCell"/>
</dbReference>
<evidence type="ECO:0000256" key="6">
    <source>
        <dbReference type="ARBA" id="ARBA00022448"/>
    </source>
</evidence>
<dbReference type="PANTHER" id="PTHR12363:SF33">
    <property type="entry name" value="IMPORTIN-13"/>
    <property type="match status" value="1"/>
</dbReference>
<evidence type="ECO:0000256" key="2">
    <source>
        <dbReference type="ARBA" id="ARBA00004496"/>
    </source>
</evidence>
<dbReference type="AlphaFoldDB" id="A0A384CRT2"/>
<dbReference type="InterPro" id="IPR040709">
    <property type="entry name" value="Importin_rep_1"/>
</dbReference>
<evidence type="ECO:0000256" key="10">
    <source>
        <dbReference type="ARBA" id="ARBA00023242"/>
    </source>
</evidence>
<dbReference type="Pfam" id="PF24139">
    <property type="entry name" value="TPR_TNPO3_IPO13_4th"/>
    <property type="match status" value="1"/>
</dbReference>
<comment type="subunit">
    <text evidence="4">Interacts with UBC9, RAN, RBM8A, eIF-1A and PAX6.</text>
</comment>
<dbReference type="GO" id="GO:0031267">
    <property type="term" value="F:small GTPase binding"/>
    <property type="evidence" value="ECO:0007669"/>
    <property type="project" value="InterPro"/>
</dbReference>
<dbReference type="Pfam" id="PF24138">
    <property type="entry name" value="TPR_TNPO3_IPO13_2nd"/>
    <property type="match status" value="1"/>
</dbReference>
<dbReference type="InterPro" id="IPR051345">
    <property type="entry name" value="Importin_beta-like_NTR"/>
</dbReference>
<evidence type="ECO:0000313" key="14">
    <source>
        <dbReference type="RefSeq" id="XP_008697542.1"/>
    </source>
</evidence>
<reference evidence="12" key="1">
    <citation type="submission" date="2019-03" db="UniProtKB">
        <authorList>
            <consortium name="Ensembl"/>
        </authorList>
    </citation>
    <scope>IDENTIFICATION</scope>
</reference>
<name>A0A384CRT2_URSMA</name>
<organism evidence="13 14">
    <name type="scientific">Ursus maritimus</name>
    <name type="common">Polar bear</name>
    <name type="synonym">Thalarctos maritimus</name>
    <dbReference type="NCBI Taxonomy" id="29073"/>
    <lineage>
        <taxon>Eukaryota</taxon>
        <taxon>Metazoa</taxon>
        <taxon>Chordata</taxon>
        <taxon>Craniata</taxon>
        <taxon>Vertebrata</taxon>
        <taxon>Euteleostomi</taxon>
        <taxon>Mammalia</taxon>
        <taxon>Eutheria</taxon>
        <taxon>Laurasiatheria</taxon>
        <taxon>Carnivora</taxon>
        <taxon>Caniformia</taxon>
        <taxon>Ursidae</taxon>
        <taxon>Ursus</taxon>
    </lineage>
</organism>
<evidence type="ECO:0000259" key="11">
    <source>
        <dbReference type="PROSITE" id="PS50166"/>
    </source>
</evidence>
<dbReference type="RefSeq" id="XP_008697542.1">
    <property type="nucleotide sequence ID" value="XM_008699320.2"/>
</dbReference>
<protein>
    <recommendedName>
        <fullName evidence="5">Importin-13</fullName>
    </recommendedName>
</protein>
<evidence type="ECO:0000256" key="3">
    <source>
        <dbReference type="ARBA" id="ARBA00007991"/>
    </source>
</evidence>